<proteinExistence type="inferred from homology"/>
<organism evidence="10 11">
    <name type="scientific">Photobacterium ganghwense</name>
    <dbReference type="NCBI Taxonomy" id="320778"/>
    <lineage>
        <taxon>Bacteria</taxon>
        <taxon>Pseudomonadati</taxon>
        <taxon>Pseudomonadota</taxon>
        <taxon>Gammaproteobacteria</taxon>
        <taxon>Vibrionales</taxon>
        <taxon>Vibrionaceae</taxon>
        <taxon>Photobacterium</taxon>
    </lineage>
</organism>
<dbReference type="CDD" id="cd02440">
    <property type="entry name" value="AdoMet_MTases"/>
    <property type="match status" value="1"/>
</dbReference>
<sequence>MDAEFWHSRWAANRIGFHQNDTNPMLERFWPEVKAMREDVVLVPMCGKSLDMTWLAEKHNQVIGIELSEIAVRAYFSEHLYTPLVTPLGNGQSLYEFDEISIYCGDFFSTRIEPTDVVYDRAALIAMPEAMRQMYVEKLLSLVKPGGRILLVTVDYPQHEMDGPPFSVAKEEVERLFEGYQIRHLSREEGDENHPRIQRGVSRFAEEAWLISL</sequence>
<keyword evidence="5 9" id="KW-0963">Cytoplasm</keyword>
<dbReference type="PROSITE" id="PS51585">
    <property type="entry name" value="SAM_MT_TPMT"/>
    <property type="match status" value="1"/>
</dbReference>
<keyword evidence="11" id="KW-1185">Reference proteome</keyword>
<dbReference type="InterPro" id="IPR025835">
    <property type="entry name" value="Thiopurine_S-MeTrfase"/>
</dbReference>
<dbReference type="RefSeq" id="WP_047886669.1">
    <property type="nucleotide sequence ID" value="NZ_CP071325.1"/>
</dbReference>
<dbReference type="PANTHER" id="PTHR10259">
    <property type="entry name" value="THIOPURINE S-METHYLTRANSFERASE"/>
    <property type="match status" value="1"/>
</dbReference>
<evidence type="ECO:0000256" key="2">
    <source>
        <dbReference type="ARBA" id="ARBA00004496"/>
    </source>
</evidence>
<dbReference type="PANTHER" id="PTHR10259:SF11">
    <property type="entry name" value="THIOPURINE S-METHYLTRANSFERASE"/>
    <property type="match status" value="1"/>
</dbReference>
<evidence type="ECO:0000256" key="4">
    <source>
        <dbReference type="ARBA" id="ARBA00011905"/>
    </source>
</evidence>
<feature type="binding site" evidence="9">
    <location>
        <position position="10"/>
    </location>
    <ligand>
        <name>S-adenosyl-L-methionine</name>
        <dbReference type="ChEBI" id="CHEBI:59789"/>
    </ligand>
</feature>
<dbReference type="InterPro" id="IPR029063">
    <property type="entry name" value="SAM-dependent_MTases_sf"/>
</dbReference>
<dbReference type="NCBIfam" id="NF009732">
    <property type="entry name" value="PRK13255.1"/>
    <property type="match status" value="1"/>
</dbReference>
<evidence type="ECO:0000313" key="10">
    <source>
        <dbReference type="EMBL" id="KLV06840.1"/>
    </source>
</evidence>
<name>A0A0J1H517_9GAMM</name>
<keyword evidence="6 9" id="KW-0489">Methyltransferase</keyword>
<dbReference type="STRING" id="320778.ABT57_18075"/>
<dbReference type="InterPro" id="IPR022474">
    <property type="entry name" value="Thiopur_S-MeTfrase_Se/Te_detox"/>
</dbReference>
<feature type="binding site" evidence="9">
    <location>
        <position position="121"/>
    </location>
    <ligand>
        <name>S-adenosyl-L-methionine</name>
        <dbReference type="ChEBI" id="CHEBI:59789"/>
    </ligand>
</feature>
<comment type="caution">
    <text evidence="10">The sequence shown here is derived from an EMBL/GenBank/DDBJ whole genome shotgun (WGS) entry which is preliminary data.</text>
</comment>
<dbReference type="InterPro" id="IPR008854">
    <property type="entry name" value="TPMT"/>
</dbReference>
<feature type="binding site" evidence="9">
    <location>
        <position position="45"/>
    </location>
    <ligand>
        <name>S-adenosyl-L-methionine</name>
        <dbReference type="ChEBI" id="CHEBI:59789"/>
    </ligand>
</feature>
<dbReference type="AlphaFoldDB" id="A0A0J1H517"/>
<reference evidence="10 11" key="1">
    <citation type="submission" date="2015-05" db="EMBL/GenBank/DDBJ databases">
        <title>Photobacterium galathea sp. nov.</title>
        <authorList>
            <person name="Machado H."/>
            <person name="Gram L."/>
        </authorList>
    </citation>
    <scope>NUCLEOTIDE SEQUENCE [LARGE SCALE GENOMIC DNA]</scope>
    <source>
        <strain evidence="10 11">DSM 22954</strain>
    </source>
</reference>
<dbReference type="GO" id="GO:0008119">
    <property type="term" value="F:thiopurine S-methyltransferase activity"/>
    <property type="evidence" value="ECO:0007669"/>
    <property type="project" value="UniProtKB-UniRule"/>
</dbReference>
<evidence type="ECO:0000256" key="3">
    <source>
        <dbReference type="ARBA" id="ARBA00008145"/>
    </source>
</evidence>
<dbReference type="HAMAP" id="MF_00812">
    <property type="entry name" value="Thiopur_methtran"/>
    <property type="match status" value="1"/>
</dbReference>
<comment type="subcellular location">
    <subcellularLocation>
        <location evidence="2 9">Cytoplasm</location>
    </subcellularLocation>
</comment>
<evidence type="ECO:0000313" key="11">
    <source>
        <dbReference type="Proteomes" id="UP000035909"/>
    </source>
</evidence>
<dbReference type="Gene3D" id="3.40.50.150">
    <property type="entry name" value="Vaccinia Virus protein VP39"/>
    <property type="match status" value="1"/>
</dbReference>
<dbReference type="SUPFAM" id="SSF53335">
    <property type="entry name" value="S-adenosyl-L-methionine-dependent methyltransferases"/>
    <property type="match status" value="1"/>
</dbReference>
<dbReference type="FunFam" id="3.40.50.150:FF:000101">
    <property type="entry name" value="Thiopurine S-methyltransferase"/>
    <property type="match status" value="1"/>
</dbReference>
<keyword evidence="8 9" id="KW-0949">S-adenosyl-L-methionine</keyword>
<dbReference type="GO" id="GO:0010038">
    <property type="term" value="P:response to metal ion"/>
    <property type="evidence" value="ECO:0007669"/>
    <property type="project" value="InterPro"/>
</dbReference>
<evidence type="ECO:0000256" key="7">
    <source>
        <dbReference type="ARBA" id="ARBA00022679"/>
    </source>
</evidence>
<dbReference type="NCBIfam" id="TIGR03840">
    <property type="entry name" value="TMPT_Se_Te"/>
    <property type="match status" value="1"/>
</dbReference>
<gene>
    <name evidence="9" type="primary">tpm</name>
    <name evidence="10" type="ORF">ABT57_18075</name>
</gene>
<comment type="catalytic activity">
    <reaction evidence="1 9">
        <text>S-adenosyl-L-methionine + a thiopurine = S-adenosyl-L-homocysteine + a thiopurine S-methylether.</text>
        <dbReference type="EC" id="2.1.1.67"/>
    </reaction>
</comment>
<dbReference type="PATRIC" id="fig|320778.3.peg.3929"/>
<dbReference type="OrthoDB" id="9778208at2"/>
<evidence type="ECO:0000256" key="6">
    <source>
        <dbReference type="ARBA" id="ARBA00022603"/>
    </source>
</evidence>
<keyword evidence="7 9" id="KW-0808">Transferase</keyword>
<accession>A0A0J1H517</accession>
<dbReference type="GO" id="GO:0005737">
    <property type="term" value="C:cytoplasm"/>
    <property type="evidence" value="ECO:0007669"/>
    <property type="project" value="UniProtKB-SubCell"/>
</dbReference>
<dbReference type="PIRSF" id="PIRSF023956">
    <property type="entry name" value="Thiopurine_S-methyltransferase"/>
    <property type="match status" value="1"/>
</dbReference>
<feature type="binding site" evidence="9">
    <location>
        <position position="66"/>
    </location>
    <ligand>
        <name>S-adenosyl-L-methionine</name>
        <dbReference type="ChEBI" id="CHEBI:59789"/>
    </ligand>
</feature>
<evidence type="ECO:0000256" key="5">
    <source>
        <dbReference type="ARBA" id="ARBA00022490"/>
    </source>
</evidence>
<dbReference type="GO" id="GO:0032259">
    <property type="term" value="P:methylation"/>
    <property type="evidence" value="ECO:0007669"/>
    <property type="project" value="UniProtKB-KW"/>
</dbReference>
<evidence type="ECO:0000256" key="8">
    <source>
        <dbReference type="ARBA" id="ARBA00022691"/>
    </source>
</evidence>
<dbReference type="Pfam" id="PF05724">
    <property type="entry name" value="TPMT"/>
    <property type="match status" value="1"/>
</dbReference>
<evidence type="ECO:0000256" key="1">
    <source>
        <dbReference type="ARBA" id="ARBA00000903"/>
    </source>
</evidence>
<dbReference type="EMBL" id="LDOU01000019">
    <property type="protein sequence ID" value="KLV06840.1"/>
    <property type="molecule type" value="Genomic_DNA"/>
</dbReference>
<protein>
    <recommendedName>
        <fullName evidence="4 9">Thiopurine S-methyltransferase</fullName>
        <ecNumber evidence="4 9">2.1.1.67</ecNumber>
    </recommendedName>
    <alternativeName>
        <fullName evidence="9">Thiopurine methyltransferase</fullName>
    </alternativeName>
</protein>
<evidence type="ECO:0000256" key="9">
    <source>
        <dbReference type="HAMAP-Rule" id="MF_00812"/>
    </source>
</evidence>
<dbReference type="EC" id="2.1.1.67" evidence="4 9"/>
<comment type="similarity">
    <text evidence="3 9">Belongs to the class I-like SAM-binding methyltransferase superfamily. TPMT family.</text>
</comment>
<dbReference type="Proteomes" id="UP000035909">
    <property type="component" value="Unassembled WGS sequence"/>
</dbReference>